<reference evidence="5" key="1">
    <citation type="submission" date="2021-05" db="EMBL/GenBank/DDBJ databases">
        <title>The genome of the haptophyte Pavlova lutheri (Diacronema luteri, Pavlovales) - a model for lipid biosynthesis in eukaryotic algae.</title>
        <authorList>
            <person name="Hulatt C.J."/>
            <person name="Posewitz M.C."/>
        </authorList>
    </citation>
    <scope>NUCLEOTIDE SEQUENCE</scope>
    <source>
        <strain evidence="5">NIVA-4/92</strain>
    </source>
</reference>
<feature type="domain" description="Rubredoxin-like" evidence="4">
    <location>
        <begin position="363"/>
        <end position="405"/>
    </location>
</feature>
<dbReference type="PROSITE" id="PS50903">
    <property type="entry name" value="RUBREDOXIN_LIKE"/>
    <property type="match status" value="1"/>
</dbReference>
<evidence type="ECO:0000256" key="2">
    <source>
        <dbReference type="SAM" id="MobiDB-lite"/>
    </source>
</evidence>
<comment type="caution">
    <text evidence="5">The sequence shown here is derived from an EMBL/GenBank/DDBJ whole genome shotgun (WGS) entry which is preliminary data.</text>
</comment>
<feature type="coiled-coil region" evidence="1">
    <location>
        <begin position="299"/>
        <end position="337"/>
    </location>
</feature>
<feature type="signal peptide" evidence="3">
    <location>
        <begin position="1"/>
        <end position="23"/>
    </location>
</feature>
<feature type="chain" id="PRO_5035238303" description="Rubredoxin-like domain-containing protein" evidence="3">
    <location>
        <begin position="24"/>
        <end position="408"/>
    </location>
</feature>
<dbReference type="AlphaFoldDB" id="A0A8J6CDY1"/>
<keyword evidence="6" id="KW-1185">Reference proteome</keyword>
<dbReference type="InterPro" id="IPR024934">
    <property type="entry name" value="Rubredoxin-like_dom"/>
</dbReference>
<feature type="region of interest" description="Disordered" evidence="2">
    <location>
        <begin position="337"/>
        <end position="362"/>
    </location>
</feature>
<dbReference type="SUPFAM" id="SSF57802">
    <property type="entry name" value="Rubredoxin-like"/>
    <property type="match status" value="1"/>
</dbReference>
<accession>A0A8J6CDY1</accession>
<organism evidence="5 6">
    <name type="scientific">Diacronema lutheri</name>
    <name type="common">Unicellular marine alga</name>
    <name type="synonym">Monochrysis lutheri</name>
    <dbReference type="NCBI Taxonomy" id="2081491"/>
    <lineage>
        <taxon>Eukaryota</taxon>
        <taxon>Haptista</taxon>
        <taxon>Haptophyta</taxon>
        <taxon>Pavlovophyceae</taxon>
        <taxon>Pavlovales</taxon>
        <taxon>Pavlovaceae</taxon>
        <taxon>Diacronema</taxon>
    </lineage>
</organism>
<dbReference type="Proteomes" id="UP000751190">
    <property type="component" value="Unassembled WGS sequence"/>
</dbReference>
<sequence length="408" mass="43747">MAHQLRIAALCALVAVAAAAALARPPAVHRVTVRMSDRQLGVPSSPYVSKSPQQQQYEAQQRAAYMQQHGMSTRERQRQAYRNRVNTGYSQDAFLQSTWFDKAKGGIVGACLAAAAGGVGYKGIQLFKGRQADLIDQLASSLVYKGSSIAELKRTLKAYERQLGPGMYKARIMGRYAVALATSRPASAPTILAFKAAMEVLGVPKSAMTGILTDAADTYLKERPSVLGKLLFIAERAVSPTAAAPLRSKLPYGPEYVDSLQQMLLDKTFTAAVLAESDDLLTAKVPAEASILGLSPQAAQKLLSELQAEEMEVRRQAAAEQDEAAAEERARNELLAAVRGDAVRDTKPTEPEPAPPATEPAAGKALECSNCGYTLFPAAGREFKFFGDDFKCPQCGAGKDAFTDAKTE</sequence>
<evidence type="ECO:0000313" key="6">
    <source>
        <dbReference type="Proteomes" id="UP000751190"/>
    </source>
</evidence>
<dbReference type="Gene3D" id="2.20.28.10">
    <property type="match status" value="1"/>
</dbReference>
<gene>
    <name evidence="5" type="ORF">KFE25_007607</name>
</gene>
<evidence type="ECO:0000256" key="1">
    <source>
        <dbReference type="SAM" id="Coils"/>
    </source>
</evidence>
<dbReference type="EMBL" id="JAGTXO010000003">
    <property type="protein sequence ID" value="KAG8469089.1"/>
    <property type="molecule type" value="Genomic_DNA"/>
</dbReference>
<evidence type="ECO:0000259" key="4">
    <source>
        <dbReference type="PROSITE" id="PS50903"/>
    </source>
</evidence>
<evidence type="ECO:0000313" key="5">
    <source>
        <dbReference type="EMBL" id="KAG8469089.1"/>
    </source>
</evidence>
<dbReference type="CDD" id="cd00350">
    <property type="entry name" value="rubredoxin_like"/>
    <property type="match status" value="1"/>
</dbReference>
<dbReference type="OrthoDB" id="194772at2759"/>
<name>A0A8J6CDY1_DIALT</name>
<evidence type="ECO:0000256" key="3">
    <source>
        <dbReference type="SAM" id="SignalP"/>
    </source>
</evidence>
<feature type="compositionally biased region" description="Basic and acidic residues" evidence="2">
    <location>
        <begin position="341"/>
        <end position="350"/>
    </location>
</feature>
<dbReference type="OMA" id="NSCAYTI"/>
<keyword evidence="3" id="KW-0732">Signal</keyword>
<proteinExistence type="predicted"/>
<dbReference type="GO" id="GO:0005506">
    <property type="term" value="F:iron ion binding"/>
    <property type="evidence" value="ECO:0007669"/>
    <property type="project" value="InterPro"/>
</dbReference>
<keyword evidence="1" id="KW-0175">Coiled coil</keyword>
<protein>
    <recommendedName>
        <fullName evidence="4">Rubredoxin-like domain-containing protein</fullName>
    </recommendedName>
</protein>